<dbReference type="Gene3D" id="3.40.50.12500">
    <property type="match status" value="1"/>
</dbReference>
<dbReference type="KEGG" id="pstg:E8M01_34700"/>
<organism evidence="2 3">
    <name type="scientific">Phreatobacter stygius</name>
    <dbReference type="NCBI Taxonomy" id="1940610"/>
    <lineage>
        <taxon>Bacteria</taxon>
        <taxon>Pseudomonadati</taxon>
        <taxon>Pseudomonadota</taxon>
        <taxon>Alphaproteobacteria</taxon>
        <taxon>Hyphomicrobiales</taxon>
        <taxon>Phreatobacteraceae</taxon>
        <taxon>Phreatobacter</taxon>
    </lineage>
</organism>
<sequence>MTIAPIAPRIALVHALEESVLPARAAFRELWPEAACFDLLDTALAVDLAARGSLDQPMVDRFLTLGRYAAATEGLGGPARAMLFTCSAFGPAIDAVKQALPIPVFRPNEAAFGEALGLGGSIAILVSFPPSLPSLTRELQDEADARGIPVTIEGIVAEGALAALKAGDGATHDRLVAEAAARLSGADAIILGQFSLARARGAVEAATKARVITTPDAAVRALRHAVEAAKRA</sequence>
<evidence type="ECO:0000256" key="1">
    <source>
        <dbReference type="ARBA" id="ARBA00038414"/>
    </source>
</evidence>
<evidence type="ECO:0008006" key="4">
    <source>
        <dbReference type="Google" id="ProtNLM"/>
    </source>
</evidence>
<dbReference type="Proteomes" id="UP000298781">
    <property type="component" value="Chromosome"/>
</dbReference>
<dbReference type="RefSeq" id="WP_136964345.1">
    <property type="nucleotide sequence ID" value="NZ_CP039690.1"/>
</dbReference>
<dbReference type="Pfam" id="PF01177">
    <property type="entry name" value="Asp_Glu_race"/>
    <property type="match status" value="1"/>
</dbReference>
<protein>
    <recommendedName>
        <fullName evidence="4">Arylsulfatase</fullName>
    </recommendedName>
</protein>
<name>A0A4D7BMQ4_9HYPH</name>
<gene>
    <name evidence="2" type="ORF">E8M01_34700</name>
</gene>
<dbReference type="EMBL" id="CP039690">
    <property type="protein sequence ID" value="QCI68932.1"/>
    <property type="molecule type" value="Genomic_DNA"/>
</dbReference>
<dbReference type="GO" id="GO:0047661">
    <property type="term" value="F:amino-acid racemase activity"/>
    <property type="evidence" value="ECO:0007669"/>
    <property type="project" value="InterPro"/>
</dbReference>
<proteinExistence type="inferred from homology"/>
<dbReference type="InterPro" id="IPR015942">
    <property type="entry name" value="Asp/Glu/hydantoin_racemase"/>
</dbReference>
<evidence type="ECO:0000313" key="3">
    <source>
        <dbReference type="Proteomes" id="UP000298781"/>
    </source>
</evidence>
<dbReference type="OrthoDB" id="978447at2"/>
<keyword evidence="3" id="KW-1185">Reference proteome</keyword>
<evidence type="ECO:0000313" key="2">
    <source>
        <dbReference type="EMBL" id="QCI68932.1"/>
    </source>
</evidence>
<comment type="similarity">
    <text evidence="1">Belongs to the HyuE racemase family.</text>
</comment>
<dbReference type="AlphaFoldDB" id="A0A4D7BMQ4"/>
<dbReference type="InterPro" id="IPR053714">
    <property type="entry name" value="Iso_Racemase_Enz_sf"/>
</dbReference>
<reference evidence="2 3" key="1">
    <citation type="submission" date="2019-04" db="EMBL/GenBank/DDBJ databases">
        <title>Phreatobacter aquaticus sp. nov.</title>
        <authorList>
            <person name="Choi A."/>
        </authorList>
    </citation>
    <scope>NUCLEOTIDE SEQUENCE [LARGE SCALE GENOMIC DNA]</scope>
    <source>
        <strain evidence="2 3">KCTC 52518</strain>
    </source>
</reference>
<accession>A0A4D7BMQ4</accession>